<proteinExistence type="predicted"/>
<dbReference type="OrthoDB" id="2358524at2759"/>
<accession>A0A9N9EDL6</accession>
<feature type="region of interest" description="Disordered" evidence="1">
    <location>
        <begin position="94"/>
        <end position="126"/>
    </location>
</feature>
<reference evidence="2" key="1">
    <citation type="submission" date="2021-06" db="EMBL/GenBank/DDBJ databases">
        <authorList>
            <person name="Kallberg Y."/>
            <person name="Tangrot J."/>
            <person name="Rosling A."/>
        </authorList>
    </citation>
    <scope>NUCLEOTIDE SEQUENCE</scope>
    <source>
        <strain evidence="2">UK204</strain>
    </source>
</reference>
<dbReference type="AlphaFoldDB" id="A0A9N9EDL6"/>
<name>A0A9N9EDL6_9GLOM</name>
<comment type="caution">
    <text evidence="2">The sequence shown here is derived from an EMBL/GenBank/DDBJ whole genome shotgun (WGS) entry which is preliminary data.</text>
</comment>
<evidence type="ECO:0000256" key="1">
    <source>
        <dbReference type="SAM" id="MobiDB-lite"/>
    </source>
</evidence>
<gene>
    <name evidence="2" type="ORF">FCALED_LOCUS12169</name>
</gene>
<organism evidence="2 3">
    <name type="scientific">Funneliformis caledonium</name>
    <dbReference type="NCBI Taxonomy" id="1117310"/>
    <lineage>
        <taxon>Eukaryota</taxon>
        <taxon>Fungi</taxon>
        <taxon>Fungi incertae sedis</taxon>
        <taxon>Mucoromycota</taxon>
        <taxon>Glomeromycotina</taxon>
        <taxon>Glomeromycetes</taxon>
        <taxon>Glomerales</taxon>
        <taxon>Glomeraceae</taxon>
        <taxon>Funneliformis</taxon>
    </lineage>
</organism>
<feature type="compositionally biased region" description="Basic and acidic residues" evidence="1">
    <location>
        <begin position="107"/>
        <end position="126"/>
    </location>
</feature>
<protein>
    <submittedName>
        <fullName evidence="2">3232_t:CDS:1</fullName>
    </submittedName>
</protein>
<evidence type="ECO:0000313" key="2">
    <source>
        <dbReference type="EMBL" id="CAG8674208.1"/>
    </source>
</evidence>
<keyword evidence="3" id="KW-1185">Reference proteome</keyword>
<evidence type="ECO:0000313" key="3">
    <source>
        <dbReference type="Proteomes" id="UP000789570"/>
    </source>
</evidence>
<sequence length="205" mass="23576">MAKRRKSFSSITYKPENFTKEYNSVFQKSINEHNYNFSLKKSNNNSDIQTGVDEKILASILVYVTALENENKTLKAKAKKEVLVSRSKIETTKMLKSNYNKRKGKRHQDSSLERLSTRDCESNTIDKDHDNSSVALPILKPSGKLSKFVNLHLKLNLKKNAAFYGLIERYTSIGIQYKNLDKNIRAGIIRKFKKANPHFPDCIND</sequence>
<dbReference type="EMBL" id="CAJVPQ010005703">
    <property type="protein sequence ID" value="CAG8674208.1"/>
    <property type="molecule type" value="Genomic_DNA"/>
</dbReference>
<dbReference type="Proteomes" id="UP000789570">
    <property type="component" value="Unassembled WGS sequence"/>
</dbReference>